<dbReference type="EMBL" id="JAENIK010000013">
    <property type="protein sequence ID" value="MBK1818251.1"/>
    <property type="molecule type" value="Genomic_DNA"/>
</dbReference>
<evidence type="ECO:0000256" key="1">
    <source>
        <dbReference type="SAM" id="SignalP"/>
    </source>
</evidence>
<evidence type="ECO:0008006" key="4">
    <source>
        <dbReference type="Google" id="ProtNLM"/>
    </source>
</evidence>
<organism evidence="2 3">
    <name type="scientific">Luteolibacter yonseiensis</name>
    <dbReference type="NCBI Taxonomy" id="1144680"/>
    <lineage>
        <taxon>Bacteria</taxon>
        <taxon>Pseudomonadati</taxon>
        <taxon>Verrucomicrobiota</taxon>
        <taxon>Verrucomicrobiia</taxon>
        <taxon>Verrucomicrobiales</taxon>
        <taxon>Verrucomicrobiaceae</taxon>
        <taxon>Luteolibacter</taxon>
    </lineage>
</organism>
<keyword evidence="1" id="KW-0732">Signal</keyword>
<sequence length="204" mass="21227">MTGVTLCNPGMFFPKLCFPLALTGLALALPQAKAAITITFSYNGTDTVGVISGSIILPAAPAANDVGGGFLRYVGRGEAILYVHVVGSPSYDHYTGGSNPGFVNLLQYPEPQFIGTKSFGFDRGSLYTAFDAVPGSTYAPTGTFVWPGFTLEQVGVSGLATPLVVYVASNGEEIRFLANVPEPGVSGLLAVCALGTIGIRRRGR</sequence>
<reference evidence="2" key="1">
    <citation type="submission" date="2021-01" db="EMBL/GenBank/DDBJ databases">
        <title>Modified the classification status of verrucomicrobia.</title>
        <authorList>
            <person name="Feng X."/>
        </authorList>
    </citation>
    <scope>NUCLEOTIDE SEQUENCE</scope>
    <source>
        <strain evidence="2">JCM 18052</strain>
    </source>
</reference>
<proteinExistence type="predicted"/>
<comment type="caution">
    <text evidence="2">The sequence shown here is derived from an EMBL/GenBank/DDBJ whole genome shotgun (WGS) entry which is preliminary data.</text>
</comment>
<name>A0A934R8Q3_9BACT</name>
<protein>
    <recommendedName>
        <fullName evidence="4">PEP-CTERM protein-sorting domain-containing protein</fullName>
    </recommendedName>
</protein>
<keyword evidence="3" id="KW-1185">Reference proteome</keyword>
<dbReference type="AlphaFoldDB" id="A0A934R8Q3"/>
<evidence type="ECO:0000313" key="3">
    <source>
        <dbReference type="Proteomes" id="UP000600139"/>
    </source>
</evidence>
<dbReference type="RefSeq" id="WP_200353200.1">
    <property type="nucleotide sequence ID" value="NZ_BAABHZ010000002.1"/>
</dbReference>
<gene>
    <name evidence="2" type="ORF">JIN84_21700</name>
</gene>
<evidence type="ECO:0000313" key="2">
    <source>
        <dbReference type="EMBL" id="MBK1818251.1"/>
    </source>
</evidence>
<feature type="signal peptide" evidence="1">
    <location>
        <begin position="1"/>
        <end position="34"/>
    </location>
</feature>
<dbReference type="Proteomes" id="UP000600139">
    <property type="component" value="Unassembled WGS sequence"/>
</dbReference>
<accession>A0A934R8Q3</accession>
<feature type="chain" id="PRO_5037267393" description="PEP-CTERM protein-sorting domain-containing protein" evidence="1">
    <location>
        <begin position="35"/>
        <end position="204"/>
    </location>
</feature>